<keyword evidence="2" id="KW-1185">Reference proteome</keyword>
<dbReference type="EMBL" id="JAUSQU010000001">
    <property type="protein sequence ID" value="MDP9846830.1"/>
    <property type="molecule type" value="Genomic_DNA"/>
</dbReference>
<sequence length="332" mass="36034">MNDLDLIQDLRSEVRRSDPRALHAARERLLAAMVPEPSPRRSRRTVLSLAGAGALGLALALGVTVAQNLDGTASRKGIAGASAWVPMASVESLAQRAMAAAAKRTDVYPRADQWLYTKALIHTSYEESTPGAVKPQIHELWQKGDGKKQARRPTIKGGGVAAIGNGVITTSVITGDSGLPRWDVAYLRSLPVDPTALLDRLRKDREDHPARSEAQALFNQVQMILQQGAPPPRLRAALYTVVSKLEGIGVEENVRDLMGRQGMGIYFDDTDGTRHEIIIDPDDYTCLGGRRIFIGSGERTPRSPQGQYAEGHVIVAWTQTARGIVDRVGDLP</sequence>
<comment type="caution">
    <text evidence="1">The sequence shown here is derived from an EMBL/GenBank/DDBJ whole genome shotgun (WGS) entry which is preliminary data.</text>
</comment>
<accession>A0ABT9QKD0</accession>
<dbReference type="InterPro" id="IPR047789">
    <property type="entry name" value="CU044_5270-like"/>
</dbReference>
<proteinExistence type="predicted"/>
<evidence type="ECO:0000313" key="1">
    <source>
        <dbReference type="EMBL" id="MDP9846830.1"/>
    </source>
</evidence>
<evidence type="ECO:0008006" key="3">
    <source>
        <dbReference type="Google" id="ProtNLM"/>
    </source>
</evidence>
<evidence type="ECO:0000313" key="2">
    <source>
        <dbReference type="Proteomes" id="UP001225356"/>
    </source>
</evidence>
<gene>
    <name evidence="1" type="ORF">J2853_006041</name>
</gene>
<dbReference type="RefSeq" id="WP_307563626.1">
    <property type="nucleotide sequence ID" value="NZ_JAUSQU010000001.1"/>
</dbReference>
<reference evidence="1 2" key="1">
    <citation type="submission" date="2023-07" db="EMBL/GenBank/DDBJ databases">
        <title>Sequencing the genomes of 1000 actinobacteria strains.</title>
        <authorList>
            <person name="Klenk H.-P."/>
        </authorList>
    </citation>
    <scope>NUCLEOTIDE SEQUENCE [LARGE SCALE GENOMIC DNA]</scope>
    <source>
        <strain evidence="1 2">DSM 46740</strain>
    </source>
</reference>
<organism evidence="1 2">
    <name type="scientific">Streptosporangium lutulentum</name>
    <dbReference type="NCBI Taxonomy" id="1461250"/>
    <lineage>
        <taxon>Bacteria</taxon>
        <taxon>Bacillati</taxon>
        <taxon>Actinomycetota</taxon>
        <taxon>Actinomycetes</taxon>
        <taxon>Streptosporangiales</taxon>
        <taxon>Streptosporangiaceae</taxon>
        <taxon>Streptosporangium</taxon>
    </lineage>
</organism>
<name>A0ABT9QKD0_9ACTN</name>
<dbReference type="NCBIfam" id="NF038083">
    <property type="entry name" value="CU044_5270_fam"/>
    <property type="match status" value="1"/>
</dbReference>
<protein>
    <recommendedName>
        <fullName evidence="3">CU044_5270 family protein</fullName>
    </recommendedName>
</protein>
<dbReference type="Proteomes" id="UP001225356">
    <property type="component" value="Unassembled WGS sequence"/>
</dbReference>